<keyword evidence="2" id="KW-0472">Membrane</keyword>
<organism evidence="3 4">
    <name type="scientific">Aquimonas voraii</name>
    <dbReference type="NCBI Taxonomy" id="265719"/>
    <lineage>
        <taxon>Bacteria</taxon>
        <taxon>Pseudomonadati</taxon>
        <taxon>Pseudomonadota</taxon>
        <taxon>Gammaproteobacteria</taxon>
        <taxon>Lysobacterales</taxon>
        <taxon>Lysobacteraceae</taxon>
        <taxon>Aquimonas</taxon>
    </lineage>
</organism>
<protein>
    <recommendedName>
        <fullName evidence="5">Type IV pilin accessory protein</fullName>
    </recommendedName>
</protein>
<sequence length="308" mass="33314">MNRWRAFFVHLLISAVLIGSIAFGLFSLWYPPELLGFAKGDRLFLIIAAVDIVAGPLLTLLVFKPGKPSLKFDLGVIGLLQVLFLAAGLWTVWASRPVFIVGALGYFEVVFANQIEDEDLAAGSPGHTTLPWFGARLVGLRRPTDDEFEEIEASGKQHQTLATMPRFYQPFEDSSAYLRGRARGPGALVDLAGFLDIGGLRVLQRQRASDTEARFLAAASIRGNALFELDPATARPLRYLPVVAQPIAPLEESTQPGSVNVLTAPLPPVNPLPIQATVPTTPSSVDERSTAAQPSQATRKSEISASED</sequence>
<dbReference type="STRING" id="265719.SAMN04488509_101244"/>
<evidence type="ECO:0000313" key="4">
    <source>
        <dbReference type="Proteomes" id="UP000199603"/>
    </source>
</evidence>
<dbReference type="OrthoDB" id="8613597at2"/>
<evidence type="ECO:0000313" key="3">
    <source>
        <dbReference type="EMBL" id="SDD10677.1"/>
    </source>
</evidence>
<keyword evidence="4" id="KW-1185">Reference proteome</keyword>
<dbReference type="Proteomes" id="UP000199603">
    <property type="component" value="Unassembled WGS sequence"/>
</dbReference>
<feature type="transmembrane region" description="Helical" evidence="2">
    <location>
        <begin position="7"/>
        <end position="30"/>
    </location>
</feature>
<feature type="transmembrane region" description="Helical" evidence="2">
    <location>
        <begin position="42"/>
        <end position="62"/>
    </location>
</feature>
<feature type="compositionally biased region" description="Polar residues" evidence="1">
    <location>
        <begin position="277"/>
        <end position="298"/>
    </location>
</feature>
<evidence type="ECO:0008006" key="5">
    <source>
        <dbReference type="Google" id="ProtNLM"/>
    </source>
</evidence>
<reference evidence="3 4" key="1">
    <citation type="submission" date="2016-10" db="EMBL/GenBank/DDBJ databases">
        <authorList>
            <person name="de Groot N.N."/>
        </authorList>
    </citation>
    <scope>NUCLEOTIDE SEQUENCE [LARGE SCALE GENOMIC DNA]</scope>
    <source>
        <strain evidence="3 4">DSM 16957</strain>
    </source>
</reference>
<dbReference type="AlphaFoldDB" id="A0A1G6S3E9"/>
<name>A0A1G6S3E9_9GAMM</name>
<dbReference type="RefSeq" id="WP_091237875.1">
    <property type="nucleotide sequence ID" value="NZ_FNAG01000001.1"/>
</dbReference>
<keyword evidence="2" id="KW-0812">Transmembrane</keyword>
<keyword evidence="2" id="KW-1133">Transmembrane helix</keyword>
<evidence type="ECO:0000256" key="1">
    <source>
        <dbReference type="SAM" id="MobiDB-lite"/>
    </source>
</evidence>
<gene>
    <name evidence="3" type="ORF">SAMN04488509_101244</name>
</gene>
<feature type="transmembrane region" description="Helical" evidence="2">
    <location>
        <begin position="74"/>
        <end position="93"/>
    </location>
</feature>
<feature type="region of interest" description="Disordered" evidence="1">
    <location>
        <begin position="270"/>
        <end position="308"/>
    </location>
</feature>
<accession>A0A1G6S3E9</accession>
<proteinExistence type="predicted"/>
<dbReference type="EMBL" id="FNAG01000001">
    <property type="protein sequence ID" value="SDD10677.1"/>
    <property type="molecule type" value="Genomic_DNA"/>
</dbReference>
<evidence type="ECO:0000256" key="2">
    <source>
        <dbReference type="SAM" id="Phobius"/>
    </source>
</evidence>